<name>A0A139SKG3_9BACT</name>
<keyword evidence="2" id="KW-1185">Reference proteome</keyword>
<evidence type="ECO:0000313" key="2">
    <source>
        <dbReference type="Proteomes" id="UP000070058"/>
    </source>
</evidence>
<proteinExistence type="predicted"/>
<protein>
    <submittedName>
        <fullName evidence="1">Uncharacterized protein</fullName>
    </submittedName>
</protein>
<evidence type="ECO:0000313" key="1">
    <source>
        <dbReference type="EMBL" id="KXU35062.1"/>
    </source>
</evidence>
<dbReference type="AlphaFoldDB" id="A0A139SKG3"/>
<reference evidence="2" key="1">
    <citation type="submission" date="2016-02" db="EMBL/GenBank/DDBJ databases">
        <authorList>
            <person name="Sanders J.G."/>
            <person name="Lin J.Y."/>
            <person name="Wertz J.T."/>
            <person name="Russell J.A."/>
            <person name="Moreau C.S."/>
            <person name="Powell S."/>
        </authorList>
    </citation>
    <scope>NUCLEOTIDE SEQUENCE [LARGE SCALE GENOMIC DNA]</scope>
    <source>
        <strain evidence="2">CAG34</strain>
    </source>
</reference>
<dbReference type="Proteomes" id="UP000070058">
    <property type="component" value="Unassembled WGS sequence"/>
</dbReference>
<sequence>MAMEKHIRSAKLKVGDHVYQSAVAGLVVSYCRPFMSATGLGRIPADFGIFKDTSHSAFFASVHNDLIMMRDKMVAHFDLDYGVGQFTRKRYTLHPGEVGLSLREHGFEVYTNHTTLTRSRLLDVRKLISLQVERVKRAQAECVKSLINSEKTQMGDYIFRLGQPSRRD</sequence>
<dbReference type="EMBL" id="LSZQ01000052">
    <property type="protein sequence ID" value="KXU35062.1"/>
    <property type="molecule type" value="Genomic_DNA"/>
</dbReference>
<organism evidence="1 2">
    <name type="scientific">Cephaloticoccus primus</name>
    <dbReference type="NCBI Taxonomy" id="1548207"/>
    <lineage>
        <taxon>Bacteria</taxon>
        <taxon>Pseudomonadati</taxon>
        <taxon>Verrucomicrobiota</taxon>
        <taxon>Opitutia</taxon>
        <taxon>Opitutales</taxon>
        <taxon>Opitutaceae</taxon>
        <taxon>Cephaloticoccus</taxon>
    </lineage>
</organism>
<gene>
    <name evidence="1" type="ORF">AXK11_06790</name>
</gene>
<comment type="caution">
    <text evidence="1">The sequence shown here is derived from an EMBL/GenBank/DDBJ whole genome shotgun (WGS) entry which is preliminary data.</text>
</comment>
<accession>A0A139SKG3</accession>